<feature type="domain" description="Retrotransposon gag" evidence="3">
    <location>
        <begin position="193"/>
        <end position="279"/>
    </location>
</feature>
<feature type="compositionally biased region" description="Basic residues" evidence="2">
    <location>
        <begin position="353"/>
        <end position="375"/>
    </location>
</feature>
<feature type="coiled-coil region" evidence="1">
    <location>
        <begin position="75"/>
        <end position="129"/>
    </location>
</feature>
<dbReference type="Proteomes" id="UP001497516">
    <property type="component" value="Chromosome 3"/>
</dbReference>
<evidence type="ECO:0000256" key="2">
    <source>
        <dbReference type="SAM" id="MobiDB-lite"/>
    </source>
</evidence>
<proteinExistence type="predicted"/>
<reference evidence="4 5" key="1">
    <citation type="submission" date="2024-04" db="EMBL/GenBank/DDBJ databases">
        <authorList>
            <person name="Fracassetti M."/>
        </authorList>
    </citation>
    <scope>NUCLEOTIDE SEQUENCE [LARGE SCALE GENOMIC DNA]</scope>
</reference>
<dbReference type="InterPro" id="IPR005162">
    <property type="entry name" value="Retrotrans_gag_dom"/>
</dbReference>
<dbReference type="AlphaFoldDB" id="A0AAV2E117"/>
<evidence type="ECO:0000259" key="3">
    <source>
        <dbReference type="Pfam" id="PF03732"/>
    </source>
</evidence>
<evidence type="ECO:0000313" key="4">
    <source>
        <dbReference type="EMBL" id="CAL1379623.1"/>
    </source>
</evidence>
<organism evidence="4 5">
    <name type="scientific">Linum trigynum</name>
    <dbReference type="NCBI Taxonomy" id="586398"/>
    <lineage>
        <taxon>Eukaryota</taxon>
        <taxon>Viridiplantae</taxon>
        <taxon>Streptophyta</taxon>
        <taxon>Embryophyta</taxon>
        <taxon>Tracheophyta</taxon>
        <taxon>Spermatophyta</taxon>
        <taxon>Magnoliopsida</taxon>
        <taxon>eudicotyledons</taxon>
        <taxon>Gunneridae</taxon>
        <taxon>Pentapetalae</taxon>
        <taxon>rosids</taxon>
        <taxon>fabids</taxon>
        <taxon>Malpighiales</taxon>
        <taxon>Linaceae</taxon>
        <taxon>Linum</taxon>
    </lineage>
</organism>
<protein>
    <recommendedName>
        <fullName evidence="3">Retrotransposon gag domain-containing protein</fullName>
    </recommendedName>
</protein>
<dbReference type="EMBL" id="OZ034816">
    <property type="protein sequence ID" value="CAL1379623.1"/>
    <property type="molecule type" value="Genomic_DNA"/>
</dbReference>
<dbReference type="Pfam" id="PF03732">
    <property type="entry name" value="Retrotrans_gag"/>
    <property type="match status" value="1"/>
</dbReference>
<sequence>MSGSEVNDDEKHRGREPTPGGRPKDKSSTRDPLRSLERRVSRIEVKISEDVTAIEDLGANFAQVESDFQGMNARLSRLEINHDGMREELVALITNTISETVSTAIAVVKEHVQAELVGVKEEIADLKSEVTLVKRAMASGPATVESVPRADIPRPKSFGDSRNARELENFLWSLEQYFKASGIQEDEVKIRTAPLYLVDVAMVWWRRREADVERGTCVMVTWEDFKREIKRQFYPENVEFEARSKLRRLTQRGGVREYVKEFSELLLEILDITDKEAMHGLATAMATAESFVEYKRQESSGKEKSSKPNKGGEQQKPFKEGSRTQQHQGSSSKGGKYEPKPMTCFLCDGPHRVQGRRDRRPWKLKMRSPRRRRPRLAQSASLAR</sequence>
<accession>A0AAV2E117</accession>
<feature type="compositionally biased region" description="Polar residues" evidence="2">
    <location>
        <begin position="323"/>
        <end position="333"/>
    </location>
</feature>
<gene>
    <name evidence="4" type="ORF">LTRI10_LOCUS21130</name>
</gene>
<keyword evidence="5" id="KW-1185">Reference proteome</keyword>
<evidence type="ECO:0000313" key="5">
    <source>
        <dbReference type="Proteomes" id="UP001497516"/>
    </source>
</evidence>
<feature type="compositionally biased region" description="Basic and acidic residues" evidence="2">
    <location>
        <begin position="294"/>
        <end position="306"/>
    </location>
</feature>
<keyword evidence="1" id="KW-0175">Coiled coil</keyword>
<feature type="region of interest" description="Disordered" evidence="2">
    <location>
        <begin position="1"/>
        <end position="35"/>
    </location>
</feature>
<feature type="region of interest" description="Disordered" evidence="2">
    <location>
        <begin position="294"/>
        <end position="384"/>
    </location>
</feature>
<feature type="compositionally biased region" description="Basic and acidic residues" evidence="2">
    <location>
        <begin position="9"/>
        <end position="35"/>
    </location>
</feature>
<name>A0AAV2E117_9ROSI</name>
<evidence type="ECO:0000256" key="1">
    <source>
        <dbReference type="SAM" id="Coils"/>
    </source>
</evidence>